<proteinExistence type="predicted"/>
<feature type="domain" description="Cadherin" evidence="8">
    <location>
        <begin position="210"/>
        <end position="344"/>
    </location>
</feature>
<accession>A0A183ESJ1</accession>
<keyword evidence="6" id="KW-0472">Membrane</keyword>
<evidence type="ECO:0000256" key="6">
    <source>
        <dbReference type="ARBA" id="ARBA00023136"/>
    </source>
</evidence>
<dbReference type="GO" id="GO:0005886">
    <property type="term" value="C:plasma membrane"/>
    <property type="evidence" value="ECO:0007669"/>
    <property type="project" value="InterPro"/>
</dbReference>
<evidence type="ECO:0000256" key="7">
    <source>
        <dbReference type="PROSITE-ProRule" id="PRU00043"/>
    </source>
</evidence>
<dbReference type="PRINTS" id="PR00205">
    <property type="entry name" value="CADHERIN"/>
</dbReference>
<dbReference type="Pfam" id="PF00028">
    <property type="entry name" value="Cadherin"/>
    <property type="match status" value="3"/>
</dbReference>
<sequence>LLKAEALDRDTGENGRVHYVLHGERTAHPFCINQETGEVTLCQKPLEIESGWKLKIQALDSGWPMPRSSEILISVYVNGTNVPSKTWPSLLREPENEHAPVFATLPTLRAAADASPETIVGRVEAFDSDAGYAGLLRYGSTDKFFAVQPFSGEIFVLGALSDLFSSENKTRYVEHIVEVSACDWGQAMKCTNGSMKILLSATNIHKPYFEKHHYRVRIAEDTAIGTEILALSAQDDDYGENGMIGYQLLGEHNQFTVNQSTALSAQDDDYGENGMIGYQLLGEHNQFSVNQSTGILKVSGKLDRELKASHRFTVMAFDHGQPMKAAFVNVTVVLVDVNDNAPQFAVMAFDHGQPMKVAFVNVTVVLVDVNDNAPQCAETVHTVCNILPGSFVKRRR</sequence>
<dbReference type="InterPro" id="IPR002126">
    <property type="entry name" value="Cadherin-like_dom"/>
</dbReference>
<dbReference type="InterPro" id="IPR020894">
    <property type="entry name" value="Cadherin_CS"/>
</dbReference>
<dbReference type="FunFam" id="2.60.40.60:FF:000015">
    <property type="entry name" value="FAT atypical cadherin 1"/>
    <property type="match status" value="1"/>
</dbReference>
<keyword evidence="3" id="KW-0677">Repeat</keyword>
<keyword evidence="5" id="KW-1133">Transmembrane helix</keyword>
<dbReference type="GO" id="GO:0007156">
    <property type="term" value="P:homophilic cell adhesion via plasma membrane adhesion molecules"/>
    <property type="evidence" value="ECO:0007669"/>
    <property type="project" value="InterPro"/>
</dbReference>
<dbReference type="Gene3D" id="2.60.40.60">
    <property type="entry name" value="Cadherins"/>
    <property type="match status" value="5"/>
</dbReference>
<evidence type="ECO:0000256" key="3">
    <source>
        <dbReference type="ARBA" id="ARBA00022737"/>
    </source>
</evidence>
<dbReference type="CDD" id="cd11304">
    <property type="entry name" value="Cadherin_repeat"/>
    <property type="match status" value="3"/>
</dbReference>
<dbReference type="SUPFAM" id="SSF49313">
    <property type="entry name" value="Cadherin-like"/>
    <property type="match status" value="4"/>
</dbReference>
<evidence type="ECO:0000256" key="4">
    <source>
        <dbReference type="ARBA" id="ARBA00022837"/>
    </source>
</evidence>
<evidence type="ECO:0000256" key="5">
    <source>
        <dbReference type="ARBA" id="ARBA00022989"/>
    </source>
</evidence>
<dbReference type="InterPro" id="IPR015919">
    <property type="entry name" value="Cadherin-like_sf"/>
</dbReference>
<evidence type="ECO:0000313" key="9">
    <source>
        <dbReference type="WBParaSite" id="GPUH_0002396201-mRNA-1"/>
    </source>
</evidence>
<dbReference type="PANTHER" id="PTHR24026:SF126">
    <property type="entry name" value="PROTOCADHERIN FAT 4"/>
    <property type="match status" value="1"/>
</dbReference>
<dbReference type="PANTHER" id="PTHR24026">
    <property type="entry name" value="FAT ATYPICAL CADHERIN-RELATED"/>
    <property type="match status" value="1"/>
</dbReference>
<organism evidence="9">
    <name type="scientific">Gongylonema pulchrum</name>
    <dbReference type="NCBI Taxonomy" id="637853"/>
    <lineage>
        <taxon>Eukaryota</taxon>
        <taxon>Metazoa</taxon>
        <taxon>Ecdysozoa</taxon>
        <taxon>Nematoda</taxon>
        <taxon>Chromadorea</taxon>
        <taxon>Rhabditida</taxon>
        <taxon>Spirurina</taxon>
        <taxon>Spiruromorpha</taxon>
        <taxon>Spiruroidea</taxon>
        <taxon>Gongylonematidae</taxon>
        <taxon>Gongylonema</taxon>
    </lineage>
</organism>
<dbReference type="GO" id="GO:0005509">
    <property type="term" value="F:calcium ion binding"/>
    <property type="evidence" value="ECO:0007669"/>
    <property type="project" value="UniProtKB-UniRule"/>
</dbReference>
<protein>
    <submittedName>
        <fullName evidence="9">Cadherin domain protein</fullName>
    </submittedName>
</protein>
<dbReference type="PROSITE" id="PS50268">
    <property type="entry name" value="CADHERIN_2"/>
    <property type="match status" value="2"/>
</dbReference>
<evidence type="ECO:0000256" key="2">
    <source>
        <dbReference type="ARBA" id="ARBA00022692"/>
    </source>
</evidence>
<keyword evidence="2" id="KW-0812">Transmembrane</keyword>
<evidence type="ECO:0000259" key="8">
    <source>
        <dbReference type="PROSITE" id="PS50268"/>
    </source>
</evidence>
<dbReference type="WBParaSite" id="GPUH_0002396201-mRNA-1">
    <property type="protein sequence ID" value="GPUH_0002396201-mRNA-1"/>
    <property type="gene ID" value="GPUH_0002396201"/>
</dbReference>
<dbReference type="PROSITE" id="PS00232">
    <property type="entry name" value="CADHERIN_1"/>
    <property type="match status" value="2"/>
</dbReference>
<keyword evidence="4 7" id="KW-0106">Calcium</keyword>
<evidence type="ECO:0000256" key="1">
    <source>
        <dbReference type="ARBA" id="ARBA00004370"/>
    </source>
</evidence>
<name>A0A183ESJ1_9BILA</name>
<comment type="subcellular location">
    <subcellularLocation>
        <location evidence="1">Membrane</location>
    </subcellularLocation>
</comment>
<feature type="domain" description="Cadherin" evidence="8">
    <location>
        <begin position="1"/>
        <end position="102"/>
    </location>
</feature>
<reference evidence="9" key="1">
    <citation type="submission" date="2016-06" db="UniProtKB">
        <authorList>
            <consortium name="WormBaseParasite"/>
        </authorList>
    </citation>
    <scope>IDENTIFICATION</scope>
</reference>
<dbReference type="AlphaFoldDB" id="A0A183ESJ1"/>
<dbReference type="SMART" id="SM00112">
    <property type="entry name" value="CA"/>
    <property type="match status" value="3"/>
</dbReference>